<evidence type="ECO:0000313" key="3">
    <source>
        <dbReference type="Proteomes" id="UP000298050"/>
    </source>
</evidence>
<organism evidence="2 3">
    <name type="scientific">Mangrovimicrobium sediminis</name>
    <dbReference type="NCBI Taxonomy" id="2562682"/>
    <lineage>
        <taxon>Bacteria</taxon>
        <taxon>Pseudomonadati</taxon>
        <taxon>Pseudomonadota</taxon>
        <taxon>Gammaproteobacteria</taxon>
        <taxon>Cellvibrionales</taxon>
        <taxon>Halieaceae</taxon>
        <taxon>Mangrovimicrobium</taxon>
    </lineage>
</organism>
<dbReference type="AlphaFoldDB" id="A0A4Z0M1B8"/>
<feature type="domain" description="UGSC-like" evidence="1">
    <location>
        <begin position="6"/>
        <end position="175"/>
    </location>
</feature>
<comment type="caution">
    <text evidence="2">The sequence shown here is derived from an EMBL/GenBank/DDBJ whole genome shotgun (WGS) entry which is preliminary data.</text>
</comment>
<protein>
    <recommendedName>
        <fullName evidence="1">UGSC-like domain-containing protein</fullName>
    </recommendedName>
</protein>
<accession>A0A4Z0M1B8</accession>
<evidence type="ECO:0000259" key="1">
    <source>
        <dbReference type="Pfam" id="PF24696"/>
    </source>
</evidence>
<dbReference type="InterPro" id="IPR057767">
    <property type="entry name" value="UGSC-like_dom"/>
</dbReference>
<dbReference type="EMBL" id="SRLE01000007">
    <property type="protein sequence ID" value="TGD73319.1"/>
    <property type="molecule type" value="Genomic_DNA"/>
</dbReference>
<dbReference type="Pfam" id="PF24696">
    <property type="entry name" value="UGSC"/>
    <property type="match status" value="1"/>
</dbReference>
<name>A0A4Z0M1B8_9GAMM</name>
<sequence length="188" mass="19988">MAIGSVLDPTALRADDITSPGPEAGPLAGKTVGFRLDEIWRAWDWMAEIWGEEFRKAGAEVKMWRSHQGRTGAAGERVAAELDAFLESIDIAVVGLANCGSCTGWTVRDALAAAEKGLPTTAVCTEVFEELAHNLARRGGRSGLRLHVLPYPLNEKEHDEVAAVARAHFDGLLDAMGVGAAALKEAAV</sequence>
<proteinExistence type="predicted"/>
<reference evidence="2 3" key="1">
    <citation type="submission" date="2019-04" db="EMBL/GenBank/DDBJ databases">
        <title>Taxonomy of novel Haliea sp. from mangrove soil of West Coast of India.</title>
        <authorList>
            <person name="Verma A."/>
            <person name="Kumar P."/>
            <person name="Krishnamurthi S."/>
        </authorList>
    </citation>
    <scope>NUCLEOTIDE SEQUENCE [LARGE SCALE GENOMIC DNA]</scope>
    <source>
        <strain evidence="2 3">SAOS-164</strain>
    </source>
</reference>
<gene>
    <name evidence="2" type="ORF">E4634_09795</name>
</gene>
<dbReference type="Proteomes" id="UP000298050">
    <property type="component" value="Unassembled WGS sequence"/>
</dbReference>
<dbReference type="RefSeq" id="WP_135443374.1">
    <property type="nucleotide sequence ID" value="NZ_SRLE01000007.1"/>
</dbReference>
<keyword evidence="3" id="KW-1185">Reference proteome</keyword>
<dbReference type="OrthoDB" id="2990547at2"/>
<evidence type="ECO:0000313" key="2">
    <source>
        <dbReference type="EMBL" id="TGD73319.1"/>
    </source>
</evidence>